<accession>A0ABX7LVY4</accession>
<name>A0ABX7LVY4_9CAUL</name>
<proteinExistence type="predicted"/>
<dbReference type="PANTHER" id="PTHR46401:SF2">
    <property type="entry name" value="GLYCOSYLTRANSFERASE WBBK-RELATED"/>
    <property type="match status" value="1"/>
</dbReference>
<evidence type="ECO:0000256" key="1">
    <source>
        <dbReference type="ARBA" id="ARBA00022679"/>
    </source>
</evidence>
<dbReference type="Proteomes" id="UP000662957">
    <property type="component" value="Chromosome"/>
</dbReference>
<dbReference type="SUPFAM" id="SSF53756">
    <property type="entry name" value="UDP-Glycosyltransferase/glycogen phosphorylase"/>
    <property type="match status" value="1"/>
</dbReference>
<evidence type="ECO:0000313" key="3">
    <source>
        <dbReference type="EMBL" id="QSF54703.1"/>
    </source>
</evidence>
<dbReference type="Pfam" id="PF00534">
    <property type="entry name" value="Glycos_transf_1"/>
    <property type="match status" value="1"/>
</dbReference>
<dbReference type="InterPro" id="IPR001296">
    <property type="entry name" value="Glyco_trans_1"/>
</dbReference>
<keyword evidence="1" id="KW-0808">Transferase</keyword>
<dbReference type="PANTHER" id="PTHR46401">
    <property type="entry name" value="GLYCOSYLTRANSFERASE WBBK-RELATED"/>
    <property type="match status" value="1"/>
</dbReference>
<sequence>MTANNASIVVVCPTLLNHDAVGAATAALYRDLSLCPNWTVTLLSRRTERSDTPVTIVHSLGDLLMNRKFLEADLIIYIFAIYNELFDAMLIGNGRARQVVRFHNVTPVEFVDASQSDIIVKSLDQLRNFDVADEIWADSQENVDELLRRRIANGRAVRMPISVEPLIEASVLDKPAADNVNILYVGRFVPSKGIIDLINAISTARYYIPGVKLRMLGNLSSAPKEYLEKIISTIKEHNLESVIDVNGPVSADELARAYKCSHVFMTASHHEGFCVPVIEALAAGCVPVTYSNSNLRHISGGLGRLSAEDNPDSLAAALVDVVRAITAPSSIVLPLDRGDTPVAEFDNLSSRHLRTFAPDICAERVTRRVVDLLSMSQRDASSKSRITSVLDEKA</sequence>
<dbReference type="Gene3D" id="3.40.50.2000">
    <property type="entry name" value="Glycogen Phosphorylase B"/>
    <property type="match status" value="1"/>
</dbReference>
<keyword evidence="4" id="KW-1185">Reference proteome</keyword>
<dbReference type="EMBL" id="CP070968">
    <property type="protein sequence ID" value="QSF54703.1"/>
    <property type="molecule type" value="Genomic_DNA"/>
</dbReference>
<evidence type="ECO:0000259" key="2">
    <source>
        <dbReference type="Pfam" id="PF00534"/>
    </source>
</evidence>
<organism evidence="3 4">
    <name type="scientific">Brevundimonas fontaquae</name>
    <dbReference type="NCBI Taxonomy" id="2813778"/>
    <lineage>
        <taxon>Bacteria</taxon>
        <taxon>Pseudomonadati</taxon>
        <taxon>Pseudomonadota</taxon>
        <taxon>Alphaproteobacteria</taxon>
        <taxon>Caulobacterales</taxon>
        <taxon>Caulobacteraceae</taxon>
        <taxon>Brevundimonas</taxon>
    </lineage>
</organism>
<protein>
    <submittedName>
        <fullName evidence="3">Glycosyltransferase</fullName>
    </submittedName>
</protein>
<evidence type="ECO:0000313" key="4">
    <source>
        <dbReference type="Proteomes" id="UP000662957"/>
    </source>
</evidence>
<feature type="domain" description="Glycosyl transferase family 1" evidence="2">
    <location>
        <begin position="181"/>
        <end position="320"/>
    </location>
</feature>
<reference evidence="3 4" key="1">
    <citation type="submission" date="2021-02" db="EMBL/GenBank/DDBJ databases">
        <title>Brevundimonas sp. CS1 genome sequence.</title>
        <authorList>
            <person name="Lee K."/>
            <person name="Choi Y.-J."/>
            <person name="Son H.-R."/>
        </authorList>
    </citation>
    <scope>NUCLEOTIDE SEQUENCE [LARGE SCALE GENOMIC DNA]</scope>
    <source>
        <strain evidence="3 4">CS1</strain>
    </source>
</reference>
<gene>
    <name evidence="3" type="ORF">JX001_02450</name>
</gene>
<dbReference type="RefSeq" id="WP_205682141.1">
    <property type="nucleotide sequence ID" value="NZ_CP070968.1"/>
</dbReference>